<evidence type="ECO:0000313" key="2">
    <source>
        <dbReference type="Proteomes" id="UP001158067"/>
    </source>
</evidence>
<sequence length="41" mass="4813">MWRDFRKTKHILAAMIIAPLLDHPVIEDRGIDYYLAKMNGV</sequence>
<organism evidence="1 2">
    <name type="scientific">Neorhodopirellula lusitana</name>
    <dbReference type="NCBI Taxonomy" id="445327"/>
    <lineage>
        <taxon>Bacteria</taxon>
        <taxon>Pseudomonadati</taxon>
        <taxon>Planctomycetota</taxon>
        <taxon>Planctomycetia</taxon>
        <taxon>Pirellulales</taxon>
        <taxon>Pirellulaceae</taxon>
        <taxon>Neorhodopirellula</taxon>
    </lineage>
</organism>
<gene>
    <name evidence="1" type="ORF">SAMN06265222_11060</name>
</gene>
<keyword evidence="2" id="KW-1185">Reference proteome</keyword>
<reference evidence="1 2" key="1">
    <citation type="submission" date="2017-05" db="EMBL/GenBank/DDBJ databases">
        <authorList>
            <person name="Varghese N."/>
            <person name="Submissions S."/>
        </authorList>
    </citation>
    <scope>NUCLEOTIDE SEQUENCE [LARGE SCALE GENOMIC DNA]</scope>
    <source>
        <strain evidence="1 2">DSM 25457</strain>
    </source>
</reference>
<protein>
    <submittedName>
        <fullName evidence="1">Uncharacterized protein</fullName>
    </submittedName>
</protein>
<dbReference type="EMBL" id="FXUG01000010">
    <property type="protein sequence ID" value="SMP66911.1"/>
    <property type="molecule type" value="Genomic_DNA"/>
</dbReference>
<accession>A0ABY1QBU5</accession>
<comment type="caution">
    <text evidence="1">The sequence shown here is derived from an EMBL/GenBank/DDBJ whole genome shotgun (WGS) entry which is preliminary data.</text>
</comment>
<proteinExistence type="predicted"/>
<evidence type="ECO:0000313" key="1">
    <source>
        <dbReference type="EMBL" id="SMP66911.1"/>
    </source>
</evidence>
<dbReference type="Proteomes" id="UP001158067">
    <property type="component" value="Unassembled WGS sequence"/>
</dbReference>
<name>A0ABY1QBU5_9BACT</name>
<dbReference type="RefSeq" id="WP_283433833.1">
    <property type="nucleotide sequence ID" value="NZ_FXUG01000010.1"/>
</dbReference>